<protein>
    <submittedName>
        <fullName evidence="2">Uncharacterized protein</fullName>
    </submittedName>
</protein>
<accession>A0A0B5EHR6</accession>
<organism evidence="2 3">
    <name type="scientific">Streptomyces albus (strain ATCC 21838 / DSM 41398 / FERM P-419 / JCM 4703 / NBRC 107858)</name>
    <dbReference type="NCBI Taxonomy" id="1081613"/>
    <lineage>
        <taxon>Bacteria</taxon>
        <taxon>Bacillati</taxon>
        <taxon>Actinomycetota</taxon>
        <taxon>Actinomycetes</taxon>
        <taxon>Kitasatosporales</taxon>
        <taxon>Streptomycetaceae</taxon>
        <taxon>Streptomyces</taxon>
    </lineage>
</organism>
<gene>
    <name evidence="2" type="ORF">SLNWT_1362</name>
</gene>
<dbReference type="Proteomes" id="UP000031523">
    <property type="component" value="Chromosome"/>
</dbReference>
<feature type="region of interest" description="Disordered" evidence="1">
    <location>
        <begin position="58"/>
        <end position="84"/>
    </location>
</feature>
<evidence type="ECO:0000313" key="2">
    <source>
        <dbReference type="EMBL" id="AJE81738.1"/>
    </source>
</evidence>
<sequence>MPTPAADLHLRLDLLNGRPSAVTATLTGTPTHTVRALLALHGFEPLDDTTMVMAHRPRGALLRRSGRARPARRGRHRGHHAPAP</sequence>
<dbReference type="KEGG" id="sals:SLNWT_1362"/>
<reference evidence="2 3" key="1">
    <citation type="submission" date="2015-01" db="EMBL/GenBank/DDBJ databases">
        <title>Enhanced salinomycin production by adjusting the supply of polyketide extender units in Streptomyce albus DSM 41398.</title>
        <authorList>
            <person name="Lu C."/>
        </authorList>
    </citation>
    <scope>NUCLEOTIDE SEQUENCE [LARGE SCALE GENOMIC DNA]</scope>
    <source>
        <strain evidence="3">ATCC 21838 / DSM 41398 / FERM P-419 / JCM 4703 / NBRC 107858</strain>
    </source>
</reference>
<name>A0A0B5EHR6_STRA4</name>
<feature type="compositionally biased region" description="Basic residues" evidence="1">
    <location>
        <begin position="64"/>
        <end position="84"/>
    </location>
</feature>
<evidence type="ECO:0000313" key="3">
    <source>
        <dbReference type="Proteomes" id="UP000031523"/>
    </source>
</evidence>
<dbReference type="AlphaFoldDB" id="A0A0B5EHR6"/>
<dbReference type="EMBL" id="CP010519">
    <property type="protein sequence ID" value="AJE81738.1"/>
    <property type="molecule type" value="Genomic_DNA"/>
</dbReference>
<evidence type="ECO:0000256" key="1">
    <source>
        <dbReference type="SAM" id="MobiDB-lite"/>
    </source>
</evidence>
<proteinExistence type="predicted"/>
<keyword evidence="3" id="KW-1185">Reference proteome</keyword>